<feature type="compositionally biased region" description="Acidic residues" evidence="1">
    <location>
        <begin position="16"/>
        <end position="43"/>
    </location>
</feature>
<reference evidence="2 3" key="1">
    <citation type="submission" date="2017-11" db="EMBL/GenBank/DDBJ databases">
        <title>De-novo sequencing of pomegranate (Punica granatum L.) genome.</title>
        <authorList>
            <person name="Akparov Z."/>
            <person name="Amiraslanov A."/>
            <person name="Hajiyeva S."/>
            <person name="Abbasov M."/>
            <person name="Kaur K."/>
            <person name="Hamwieh A."/>
            <person name="Solovyev V."/>
            <person name="Salamov A."/>
            <person name="Braich B."/>
            <person name="Kosarev P."/>
            <person name="Mahmoud A."/>
            <person name="Hajiyev E."/>
            <person name="Babayeva S."/>
            <person name="Izzatullayeva V."/>
            <person name="Mammadov A."/>
            <person name="Mammadov A."/>
            <person name="Sharifova S."/>
            <person name="Ojaghi J."/>
            <person name="Eynullazada K."/>
            <person name="Bayramov B."/>
            <person name="Abdulazimova A."/>
            <person name="Shahmuradov I."/>
        </authorList>
    </citation>
    <scope>NUCLEOTIDE SEQUENCE [LARGE SCALE GENOMIC DNA]</scope>
    <source>
        <strain evidence="3">cv. AG2017</strain>
        <tissue evidence="2">Leaf</tissue>
    </source>
</reference>
<organism evidence="2 3">
    <name type="scientific">Punica granatum</name>
    <name type="common">Pomegranate</name>
    <dbReference type="NCBI Taxonomy" id="22663"/>
    <lineage>
        <taxon>Eukaryota</taxon>
        <taxon>Viridiplantae</taxon>
        <taxon>Streptophyta</taxon>
        <taxon>Embryophyta</taxon>
        <taxon>Tracheophyta</taxon>
        <taxon>Spermatophyta</taxon>
        <taxon>Magnoliopsida</taxon>
        <taxon>eudicotyledons</taxon>
        <taxon>Gunneridae</taxon>
        <taxon>Pentapetalae</taxon>
        <taxon>rosids</taxon>
        <taxon>malvids</taxon>
        <taxon>Myrtales</taxon>
        <taxon>Lythraceae</taxon>
        <taxon>Punica</taxon>
    </lineage>
</organism>
<dbReference type="EMBL" id="PGOL01002494">
    <property type="protein sequence ID" value="PKI47561.1"/>
    <property type="molecule type" value="Genomic_DNA"/>
</dbReference>
<sequence>MEDNGDDGMEARVAGDGDEDDTDDDVWEVKDGEEDETERDDSELGGYEAIFLEFSRFSASSFLHDYGESCPHPCLFSRFYLSFVVGPLTLKRLRIPRLLSPPL</sequence>
<comment type="caution">
    <text evidence="2">The sequence shown here is derived from an EMBL/GenBank/DDBJ whole genome shotgun (WGS) entry which is preliminary data.</text>
</comment>
<evidence type="ECO:0000256" key="1">
    <source>
        <dbReference type="SAM" id="MobiDB-lite"/>
    </source>
</evidence>
<accession>A0A2I0IU94</accession>
<keyword evidence="3" id="KW-1185">Reference proteome</keyword>
<protein>
    <submittedName>
        <fullName evidence="2">Uncharacterized protein</fullName>
    </submittedName>
</protein>
<evidence type="ECO:0000313" key="2">
    <source>
        <dbReference type="EMBL" id="PKI47561.1"/>
    </source>
</evidence>
<feature type="region of interest" description="Disordered" evidence="1">
    <location>
        <begin position="1"/>
        <end position="44"/>
    </location>
</feature>
<dbReference type="AlphaFoldDB" id="A0A2I0IU94"/>
<evidence type="ECO:0000313" key="3">
    <source>
        <dbReference type="Proteomes" id="UP000233551"/>
    </source>
</evidence>
<proteinExistence type="predicted"/>
<name>A0A2I0IU94_PUNGR</name>
<dbReference type="Proteomes" id="UP000233551">
    <property type="component" value="Unassembled WGS sequence"/>
</dbReference>
<gene>
    <name evidence="2" type="ORF">CRG98_032055</name>
</gene>